<keyword evidence="2" id="KW-0393">Immunoglobulin domain</keyword>
<gene>
    <name evidence="5" type="ORF">ASIM_LOCUS18470</name>
</gene>
<dbReference type="GO" id="GO:0007411">
    <property type="term" value="P:axon guidance"/>
    <property type="evidence" value="ECO:0007669"/>
    <property type="project" value="TreeGrafter"/>
</dbReference>
<sequence length="431" mass="46155">MRCEIPSANGDMMLSWHREDLRPLRDGITDRKGALTIDKVEPGDAGAYVCSAVPRNGVGVGVNSPLVYLVVKPTGSTFVFGLIAAAANTPIVDASSDSVNEDAPVRFRCYLPGSPDAEVEWTKEDGSPINENAIYEQGVLTIMQTKPSDSGSYVCTVKDPLTANPVYSSPIHLNVNAAPPKAPIVVSPEETVNEGAPVRLRCYLPGNLGAKLSWIREDGAPLGSDVTDEQGILTIPQAKRTDAGSYICLAQESDGAAPLRSEPARIIVNAPDTPLAPPTPTVEISSDTVVEGQAVRLTCHIPNRPEINLYWKRQDGSPLPSDAVELRGTLTIMQTKSSDSGAYVCATGHPDDYDTLSAESMPIHLTVTSTEPEQQQRQPEQYGPAATPTVDVSSDTVVEGSPVRFTCHVPNRPDLNVYWKRQDGSPLSTDS</sequence>
<feature type="non-terminal residue" evidence="5">
    <location>
        <position position="431"/>
    </location>
</feature>
<dbReference type="GO" id="GO:0098632">
    <property type="term" value="F:cell-cell adhesion mediator activity"/>
    <property type="evidence" value="ECO:0007669"/>
    <property type="project" value="TreeGrafter"/>
</dbReference>
<name>A0A3P6RN98_ANISI</name>
<dbReference type="AlphaFoldDB" id="A0A3P6RN98"/>
<dbReference type="GO" id="GO:0005886">
    <property type="term" value="C:plasma membrane"/>
    <property type="evidence" value="ECO:0007669"/>
    <property type="project" value="TreeGrafter"/>
</dbReference>
<feature type="domain" description="Ig-like" evidence="4">
    <location>
        <begin position="1"/>
        <end position="52"/>
    </location>
</feature>
<feature type="domain" description="Ig-like" evidence="4">
    <location>
        <begin position="278"/>
        <end position="357"/>
    </location>
</feature>
<dbReference type="PROSITE" id="PS50835">
    <property type="entry name" value="IG_LIKE"/>
    <property type="match status" value="5"/>
</dbReference>
<feature type="domain" description="Ig-like" evidence="4">
    <location>
        <begin position="384"/>
        <end position="431"/>
    </location>
</feature>
<evidence type="ECO:0000259" key="4">
    <source>
        <dbReference type="PROSITE" id="PS50835"/>
    </source>
</evidence>
<dbReference type="Pfam" id="PF13927">
    <property type="entry name" value="Ig_3"/>
    <property type="match status" value="3"/>
</dbReference>
<proteinExistence type="predicted"/>
<dbReference type="GO" id="GO:0007156">
    <property type="term" value="P:homophilic cell adhesion via plasma membrane adhesion molecules"/>
    <property type="evidence" value="ECO:0007669"/>
    <property type="project" value="TreeGrafter"/>
</dbReference>
<reference evidence="5 6" key="1">
    <citation type="submission" date="2018-11" db="EMBL/GenBank/DDBJ databases">
        <authorList>
            <consortium name="Pathogen Informatics"/>
        </authorList>
    </citation>
    <scope>NUCLEOTIDE SEQUENCE [LARGE SCALE GENOMIC DNA]</scope>
</reference>
<dbReference type="OrthoDB" id="10055367at2759"/>
<feature type="domain" description="Ig-like" evidence="4">
    <location>
        <begin position="180"/>
        <end position="267"/>
    </location>
</feature>
<keyword evidence="6" id="KW-1185">Reference proteome</keyword>
<dbReference type="SMART" id="SM00409">
    <property type="entry name" value="IG"/>
    <property type="match status" value="4"/>
</dbReference>
<dbReference type="InterPro" id="IPR013783">
    <property type="entry name" value="Ig-like_fold"/>
</dbReference>
<dbReference type="PANTHER" id="PTHR10075:SF100">
    <property type="entry name" value="FASCICLIN-2"/>
    <property type="match status" value="1"/>
</dbReference>
<dbReference type="GO" id="GO:0030424">
    <property type="term" value="C:axon"/>
    <property type="evidence" value="ECO:0007669"/>
    <property type="project" value="TreeGrafter"/>
</dbReference>
<evidence type="ECO:0000256" key="1">
    <source>
        <dbReference type="ARBA" id="ARBA00022737"/>
    </source>
</evidence>
<dbReference type="InterPro" id="IPR036179">
    <property type="entry name" value="Ig-like_dom_sf"/>
</dbReference>
<protein>
    <recommendedName>
        <fullName evidence="4">Ig-like domain-containing protein</fullName>
    </recommendedName>
</protein>
<dbReference type="InterPro" id="IPR003598">
    <property type="entry name" value="Ig_sub2"/>
</dbReference>
<keyword evidence="1" id="KW-0677">Repeat</keyword>
<feature type="region of interest" description="Disordered" evidence="3">
    <location>
        <begin position="368"/>
        <end position="392"/>
    </location>
</feature>
<accession>A0A3P6RN98</accession>
<evidence type="ECO:0000313" key="6">
    <source>
        <dbReference type="Proteomes" id="UP000267096"/>
    </source>
</evidence>
<dbReference type="SUPFAM" id="SSF48726">
    <property type="entry name" value="Immunoglobulin"/>
    <property type="match status" value="5"/>
</dbReference>
<dbReference type="SMART" id="SM00408">
    <property type="entry name" value="IGc2"/>
    <property type="match status" value="4"/>
</dbReference>
<feature type="domain" description="Ig-like" evidence="4">
    <location>
        <begin position="90"/>
        <end position="174"/>
    </location>
</feature>
<dbReference type="InterPro" id="IPR007110">
    <property type="entry name" value="Ig-like_dom"/>
</dbReference>
<dbReference type="PANTHER" id="PTHR10075">
    <property type="entry name" value="BASIGIN RELATED"/>
    <property type="match status" value="1"/>
</dbReference>
<dbReference type="GO" id="GO:0070593">
    <property type="term" value="P:dendrite self-avoidance"/>
    <property type="evidence" value="ECO:0007669"/>
    <property type="project" value="TreeGrafter"/>
</dbReference>
<dbReference type="InterPro" id="IPR003599">
    <property type="entry name" value="Ig_sub"/>
</dbReference>
<evidence type="ECO:0000313" key="5">
    <source>
        <dbReference type="EMBL" id="VDK64932.1"/>
    </source>
</evidence>
<feature type="compositionally biased region" description="Low complexity" evidence="3">
    <location>
        <begin position="371"/>
        <end position="381"/>
    </location>
</feature>
<evidence type="ECO:0000256" key="2">
    <source>
        <dbReference type="ARBA" id="ARBA00023319"/>
    </source>
</evidence>
<evidence type="ECO:0000256" key="3">
    <source>
        <dbReference type="SAM" id="MobiDB-lite"/>
    </source>
</evidence>
<organism evidence="5 6">
    <name type="scientific">Anisakis simplex</name>
    <name type="common">Herring worm</name>
    <dbReference type="NCBI Taxonomy" id="6269"/>
    <lineage>
        <taxon>Eukaryota</taxon>
        <taxon>Metazoa</taxon>
        <taxon>Ecdysozoa</taxon>
        <taxon>Nematoda</taxon>
        <taxon>Chromadorea</taxon>
        <taxon>Rhabditida</taxon>
        <taxon>Spirurina</taxon>
        <taxon>Ascaridomorpha</taxon>
        <taxon>Ascaridoidea</taxon>
        <taxon>Anisakidae</taxon>
        <taxon>Anisakis</taxon>
        <taxon>Anisakis simplex complex</taxon>
    </lineage>
</organism>
<dbReference type="EMBL" id="UYRR01035564">
    <property type="protein sequence ID" value="VDK64932.1"/>
    <property type="molecule type" value="Genomic_DNA"/>
</dbReference>
<dbReference type="Gene3D" id="2.60.40.10">
    <property type="entry name" value="Immunoglobulins"/>
    <property type="match status" value="5"/>
</dbReference>
<dbReference type="CDD" id="cd00096">
    <property type="entry name" value="Ig"/>
    <property type="match status" value="2"/>
</dbReference>
<dbReference type="Proteomes" id="UP000267096">
    <property type="component" value="Unassembled WGS sequence"/>
</dbReference>